<dbReference type="GO" id="GO:0004314">
    <property type="term" value="F:[acyl-carrier-protein] S-malonyltransferase activity"/>
    <property type="evidence" value="ECO:0007669"/>
    <property type="project" value="UniProtKB-EC"/>
</dbReference>
<dbReference type="FunFam" id="3.30.70.250:FF:000001">
    <property type="entry name" value="Malonyl CoA-acyl carrier protein transacylase"/>
    <property type="match status" value="1"/>
</dbReference>
<evidence type="ECO:0000256" key="6">
    <source>
        <dbReference type="SAM" id="MobiDB-lite"/>
    </source>
</evidence>
<evidence type="ECO:0000256" key="2">
    <source>
        <dbReference type="ARBA" id="ARBA00013258"/>
    </source>
</evidence>
<evidence type="ECO:0000313" key="8">
    <source>
        <dbReference type="EMBL" id="MBI3540352.1"/>
    </source>
</evidence>
<evidence type="ECO:0000313" key="9">
    <source>
        <dbReference type="Proteomes" id="UP000807850"/>
    </source>
</evidence>
<dbReference type="InterPro" id="IPR001227">
    <property type="entry name" value="Ac_transferase_dom_sf"/>
</dbReference>
<dbReference type="Gene3D" id="3.40.366.10">
    <property type="entry name" value="Malonyl-Coenzyme A Acyl Carrier Protein, domain 2"/>
    <property type="match status" value="1"/>
</dbReference>
<protein>
    <recommendedName>
        <fullName evidence="2">[acyl-carrier-protein] S-malonyltransferase</fullName>
        <ecNumber evidence="2">2.3.1.39</ecNumber>
    </recommendedName>
</protein>
<dbReference type="InterPro" id="IPR014043">
    <property type="entry name" value="Acyl_transferase_dom"/>
</dbReference>
<organism evidence="8 9">
    <name type="scientific">Eiseniibacteriota bacterium</name>
    <dbReference type="NCBI Taxonomy" id="2212470"/>
    <lineage>
        <taxon>Bacteria</taxon>
        <taxon>Candidatus Eiseniibacteriota</taxon>
    </lineage>
</organism>
<dbReference type="PANTHER" id="PTHR42681:SF1">
    <property type="entry name" value="MALONYL-COA-ACYL CARRIER PROTEIN TRANSACYLASE, MITOCHONDRIAL"/>
    <property type="match status" value="1"/>
</dbReference>
<dbReference type="NCBIfam" id="TIGR00128">
    <property type="entry name" value="fabD"/>
    <property type="match status" value="1"/>
</dbReference>
<keyword evidence="3 8" id="KW-0808">Transferase</keyword>
<dbReference type="AlphaFoldDB" id="A0A9D6QJB9"/>
<feature type="compositionally biased region" description="Basic and acidic residues" evidence="6">
    <location>
        <begin position="10"/>
        <end position="25"/>
    </location>
</feature>
<feature type="region of interest" description="Disordered" evidence="6">
    <location>
        <begin position="1"/>
        <end position="29"/>
    </location>
</feature>
<sequence length="362" mass="38149">MGLVGDALDDGARRSQERARIDRGRRACRRRRGGTDGRVNLAFLFPGQGAQAVGMGAALAERHPVARHVFERADRALGYRLSDLCWKGPAEELTKTVHAQPALLTHSIAAYRLLEDAGIRPRWVAGHSLGEYSACVAAGALDFEDAVRLVHRRGELMYQAGLERPGTMAAILGLDAERVAEACARAAERGIVTPANLNAPEQIVISGERAAVERACELARELGAKRAIVLTVSGAFHSPLMSPASAGLAEALAGVSVLDAKVPVIANVSAEPLRRGAEIRAALERQLLGAVRWEDSMRRLVALGAQGFVEVGTGTVLRGLLRSLDKAIASWDVGDPESFEKTVAALGDGAAAPSAGARAEGA</sequence>
<comment type="similarity">
    <text evidence="1">Belongs to the FabD family.</text>
</comment>
<reference evidence="8" key="1">
    <citation type="submission" date="2020-07" db="EMBL/GenBank/DDBJ databases">
        <title>Huge and variable diversity of episymbiotic CPR bacteria and DPANN archaea in groundwater ecosystems.</title>
        <authorList>
            <person name="He C.Y."/>
            <person name="Keren R."/>
            <person name="Whittaker M."/>
            <person name="Farag I.F."/>
            <person name="Doudna J."/>
            <person name="Cate J.H.D."/>
            <person name="Banfield J.F."/>
        </authorList>
    </citation>
    <scope>NUCLEOTIDE SEQUENCE</scope>
    <source>
        <strain evidence="8">NC_groundwater_928_Pr1_S-0.2um_72_17</strain>
    </source>
</reference>
<dbReference type="InterPro" id="IPR016036">
    <property type="entry name" value="Malonyl_transacylase_ACP-bd"/>
</dbReference>
<proteinExistence type="inferred from homology"/>
<dbReference type="PANTHER" id="PTHR42681">
    <property type="entry name" value="MALONYL-COA-ACYL CARRIER PROTEIN TRANSACYLASE, MITOCHONDRIAL"/>
    <property type="match status" value="1"/>
</dbReference>
<dbReference type="InterPro" id="IPR016035">
    <property type="entry name" value="Acyl_Trfase/lysoPLipase"/>
</dbReference>
<comment type="catalytic activity">
    <reaction evidence="5">
        <text>holo-[ACP] + malonyl-CoA = malonyl-[ACP] + CoA</text>
        <dbReference type="Rhea" id="RHEA:41792"/>
        <dbReference type="Rhea" id="RHEA-COMP:9623"/>
        <dbReference type="Rhea" id="RHEA-COMP:9685"/>
        <dbReference type="ChEBI" id="CHEBI:57287"/>
        <dbReference type="ChEBI" id="CHEBI:57384"/>
        <dbReference type="ChEBI" id="CHEBI:64479"/>
        <dbReference type="ChEBI" id="CHEBI:78449"/>
        <dbReference type="EC" id="2.3.1.39"/>
    </reaction>
</comment>
<dbReference type="SUPFAM" id="SSF52151">
    <property type="entry name" value="FabD/lysophospholipase-like"/>
    <property type="match status" value="1"/>
</dbReference>
<dbReference type="Pfam" id="PF00698">
    <property type="entry name" value="Acyl_transf_1"/>
    <property type="match status" value="1"/>
</dbReference>
<evidence type="ECO:0000256" key="5">
    <source>
        <dbReference type="ARBA" id="ARBA00048462"/>
    </source>
</evidence>
<name>A0A9D6QJB9_UNCEI</name>
<dbReference type="GO" id="GO:0005829">
    <property type="term" value="C:cytosol"/>
    <property type="evidence" value="ECO:0007669"/>
    <property type="project" value="TreeGrafter"/>
</dbReference>
<dbReference type="SUPFAM" id="SSF55048">
    <property type="entry name" value="Probable ACP-binding domain of malonyl-CoA ACP transacylase"/>
    <property type="match status" value="1"/>
</dbReference>
<accession>A0A9D6QJB9</accession>
<dbReference type="InterPro" id="IPR004410">
    <property type="entry name" value="Malonyl_CoA-ACP_transAc_FabD"/>
</dbReference>
<dbReference type="GO" id="GO:0006633">
    <property type="term" value="P:fatty acid biosynthetic process"/>
    <property type="evidence" value="ECO:0007669"/>
    <property type="project" value="TreeGrafter"/>
</dbReference>
<evidence type="ECO:0000259" key="7">
    <source>
        <dbReference type="SMART" id="SM00827"/>
    </source>
</evidence>
<dbReference type="Proteomes" id="UP000807850">
    <property type="component" value="Unassembled WGS sequence"/>
</dbReference>
<dbReference type="InterPro" id="IPR050858">
    <property type="entry name" value="Mal-CoA-ACP_Trans/PKS_FabD"/>
</dbReference>
<dbReference type="EMBL" id="JACQAY010000293">
    <property type="protein sequence ID" value="MBI3540352.1"/>
    <property type="molecule type" value="Genomic_DNA"/>
</dbReference>
<dbReference type="SMART" id="SM00827">
    <property type="entry name" value="PKS_AT"/>
    <property type="match status" value="1"/>
</dbReference>
<keyword evidence="4 8" id="KW-0012">Acyltransferase</keyword>
<dbReference type="Gene3D" id="3.30.70.250">
    <property type="entry name" value="Malonyl-CoA ACP transacylase, ACP-binding"/>
    <property type="match status" value="1"/>
</dbReference>
<gene>
    <name evidence="8" type="primary">fabD</name>
    <name evidence="8" type="ORF">HY076_08785</name>
</gene>
<evidence type="ECO:0000256" key="3">
    <source>
        <dbReference type="ARBA" id="ARBA00022679"/>
    </source>
</evidence>
<dbReference type="EC" id="2.3.1.39" evidence="2"/>
<evidence type="ECO:0000256" key="1">
    <source>
        <dbReference type="ARBA" id="ARBA00008217"/>
    </source>
</evidence>
<evidence type="ECO:0000256" key="4">
    <source>
        <dbReference type="ARBA" id="ARBA00023315"/>
    </source>
</evidence>
<comment type="caution">
    <text evidence="8">The sequence shown here is derived from an EMBL/GenBank/DDBJ whole genome shotgun (WGS) entry which is preliminary data.</text>
</comment>
<feature type="domain" description="Malonyl-CoA:ACP transacylase (MAT)" evidence="7">
    <location>
        <begin position="44"/>
        <end position="350"/>
    </location>
</feature>